<dbReference type="InterPro" id="IPR004840">
    <property type="entry name" value="Amino_acid_permease_CS"/>
</dbReference>
<keyword evidence="2" id="KW-0813">Transport</keyword>
<dbReference type="Proteomes" id="UP000663842">
    <property type="component" value="Unassembled WGS sequence"/>
</dbReference>
<keyword evidence="5 7" id="KW-1133">Transmembrane helix</keyword>
<gene>
    <name evidence="9" type="ORF">UXM345_LOCUS22270</name>
</gene>
<dbReference type="EMBL" id="CAJOBF010003641">
    <property type="protein sequence ID" value="CAF4101571.1"/>
    <property type="molecule type" value="Genomic_DNA"/>
</dbReference>
<feature type="transmembrane region" description="Helical" evidence="7">
    <location>
        <begin position="224"/>
        <end position="249"/>
    </location>
</feature>
<dbReference type="Pfam" id="PF00324">
    <property type="entry name" value="AA_permease"/>
    <property type="match status" value="2"/>
</dbReference>
<evidence type="ECO:0000256" key="4">
    <source>
        <dbReference type="ARBA" id="ARBA00022970"/>
    </source>
</evidence>
<feature type="transmembrane region" description="Helical" evidence="7">
    <location>
        <begin position="340"/>
        <end position="362"/>
    </location>
</feature>
<protein>
    <recommendedName>
        <fullName evidence="8">Amino acid permease/ SLC12A domain-containing protein</fullName>
    </recommendedName>
</protein>
<name>A0A819UW53_9BILA</name>
<dbReference type="InterPro" id="IPR004841">
    <property type="entry name" value="AA-permease/SLC12A_dom"/>
</dbReference>
<accession>A0A819UW53</accession>
<evidence type="ECO:0000256" key="3">
    <source>
        <dbReference type="ARBA" id="ARBA00022692"/>
    </source>
</evidence>
<feature type="domain" description="Amino acid permease/ SLC12A" evidence="8">
    <location>
        <begin position="144"/>
        <end position="400"/>
    </location>
</feature>
<comment type="caution">
    <text evidence="9">The sequence shown here is derived from an EMBL/GenBank/DDBJ whole genome shotgun (WGS) entry which is preliminary data.</text>
</comment>
<feature type="transmembrane region" description="Helical" evidence="7">
    <location>
        <begin position="53"/>
        <end position="72"/>
    </location>
</feature>
<dbReference type="Gene3D" id="1.20.1740.10">
    <property type="entry name" value="Amino acid/polyamine transporter I"/>
    <property type="match status" value="2"/>
</dbReference>
<evidence type="ECO:0000259" key="8">
    <source>
        <dbReference type="Pfam" id="PF00324"/>
    </source>
</evidence>
<dbReference type="GO" id="GO:0015171">
    <property type="term" value="F:amino acid transmembrane transporter activity"/>
    <property type="evidence" value="ECO:0007669"/>
    <property type="project" value="TreeGrafter"/>
</dbReference>
<feature type="transmembrane region" description="Helical" evidence="7">
    <location>
        <begin position="374"/>
        <end position="395"/>
    </location>
</feature>
<evidence type="ECO:0000256" key="5">
    <source>
        <dbReference type="ARBA" id="ARBA00022989"/>
    </source>
</evidence>
<dbReference type="InterPro" id="IPR050524">
    <property type="entry name" value="APC_YAT"/>
</dbReference>
<keyword evidence="4" id="KW-0029">Amino-acid transport</keyword>
<reference evidence="9" key="1">
    <citation type="submission" date="2021-02" db="EMBL/GenBank/DDBJ databases">
        <authorList>
            <person name="Nowell W R."/>
        </authorList>
    </citation>
    <scope>NUCLEOTIDE SEQUENCE</scope>
</reference>
<dbReference type="AlphaFoldDB" id="A0A819UW53"/>
<keyword evidence="6 7" id="KW-0472">Membrane</keyword>
<sequence length="439" mass="48881">KAAYFYITKIHTMKINSLWQRIRNSREDENDILPAPHVEGQLHRNLKERHMTMIALGGTIGTGLFLASGQALASSGPAGVLVSYVIVSIMVYFVMTSLGELATHLPISGSFNTYGSRFVDEAFGFALSYNYYFSWVVTIAGELGTEAVGIAAGESANPRRDVPRAMNQVIWRIILFFIGTIIVMGLIIRYDDPRLSNIHGVQSVAVSPFTLVFLSAGWTPAVHIMNAVILTTVLSAGNSGLYLCTRILWTLAMEGKAPQIFCRLTKGGIPIWCLALTTVLATIFFGLSFIGNQIVYQWLVNLSGVMGFIAWFGIALSHWRFRRAYIAQGYALEDLPYKALFYPFGPIFASILIFVAVFGQGYTAFTTHPFNFNSFLSAYISIPVFLILFGIYKFVKKTRFVPLREIDLMTGSLREREEQQKVHPYIVVAADRAPTDIDL</sequence>
<feature type="domain" description="Amino acid permease/ SLC12A" evidence="8">
    <location>
        <begin position="50"/>
        <end position="143"/>
    </location>
</feature>
<evidence type="ECO:0000313" key="9">
    <source>
        <dbReference type="EMBL" id="CAF4101571.1"/>
    </source>
</evidence>
<evidence type="ECO:0000256" key="1">
    <source>
        <dbReference type="ARBA" id="ARBA00004141"/>
    </source>
</evidence>
<dbReference type="PANTHER" id="PTHR43341:SF1">
    <property type="entry name" value="GENERAL AMINO-ACID PERMEASE GAP1"/>
    <property type="match status" value="1"/>
</dbReference>
<proteinExistence type="predicted"/>
<evidence type="ECO:0000256" key="2">
    <source>
        <dbReference type="ARBA" id="ARBA00022448"/>
    </source>
</evidence>
<feature type="transmembrane region" description="Helical" evidence="7">
    <location>
        <begin position="169"/>
        <end position="188"/>
    </location>
</feature>
<comment type="subcellular location">
    <subcellularLocation>
        <location evidence="1">Membrane</location>
        <topology evidence="1">Multi-pass membrane protein</topology>
    </subcellularLocation>
</comment>
<dbReference type="GO" id="GO:0016020">
    <property type="term" value="C:membrane"/>
    <property type="evidence" value="ECO:0007669"/>
    <property type="project" value="UniProtKB-SubCell"/>
</dbReference>
<keyword evidence="3 7" id="KW-0812">Transmembrane</keyword>
<evidence type="ECO:0000256" key="7">
    <source>
        <dbReference type="SAM" id="Phobius"/>
    </source>
</evidence>
<organism evidence="9 10">
    <name type="scientific">Rotaria magnacalcarata</name>
    <dbReference type="NCBI Taxonomy" id="392030"/>
    <lineage>
        <taxon>Eukaryota</taxon>
        <taxon>Metazoa</taxon>
        <taxon>Spiralia</taxon>
        <taxon>Gnathifera</taxon>
        <taxon>Rotifera</taxon>
        <taxon>Eurotatoria</taxon>
        <taxon>Bdelloidea</taxon>
        <taxon>Philodinida</taxon>
        <taxon>Philodinidae</taxon>
        <taxon>Rotaria</taxon>
    </lineage>
</organism>
<dbReference type="PIRSF" id="PIRSF006060">
    <property type="entry name" value="AA_transporter"/>
    <property type="match status" value="1"/>
</dbReference>
<dbReference type="PANTHER" id="PTHR43341">
    <property type="entry name" value="AMINO ACID PERMEASE"/>
    <property type="match status" value="1"/>
</dbReference>
<evidence type="ECO:0000256" key="6">
    <source>
        <dbReference type="ARBA" id="ARBA00023136"/>
    </source>
</evidence>
<feature type="non-terminal residue" evidence="9">
    <location>
        <position position="1"/>
    </location>
</feature>
<feature type="transmembrane region" description="Helical" evidence="7">
    <location>
        <begin position="296"/>
        <end position="319"/>
    </location>
</feature>
<feature type="transmembrane region" description="Helical" evidence="7">
    <location>
        <begin position="269"/>
        <end position="290"/>
    </location>
</feature>
<dbReference type="PROSITE" id="PS00218">
    <property type="entry name" value="AMINO_ACID_PERMEASE_1"/>
    <property type="match status" value="1"/>
</dbReference>
<evidence type="ECO:0000313" key="10">
    <source>
        <dbReference type="Proteomes" id="UP000663842"/>
    </source>
</evidence>